<evidence type="ECO:0000313" key="1">
    <source>
        <dbReference type="EMBL" id="CAE0413919.1"/>
    </source>
</evidence>
<dbReference type="AlphaFoldDB" id="A0A7S3L6U2"/>
<protein>
    <submittedName>
        <fullName evidence="1">Uncharacterized protein</fullName>
    </submittedName>
</protein>
<name>A0A7S3L6U2_9STRA</name>
<reference evidence="1" key="1">
    <citation type="submission" date="2021-01" db="EMBL/GenBank/DDBJ databases">
        <authorList>
            <person name="Corre E."/>
            <person name="Pelletier E."/>
            <person name="Niang G."/>
            <person name="Scheremetjew M."/>
            <person name="Finn R."/>
            <person name="Kale V."/>
            <person name="Holt S."/>
            <person name="Cochrane G."/>
            <person name="Meng A."/>
            <person name="Brown T."/>
            <person name="Cohen L."/>
        </authorList>
    </citation>
    <scope>NUCLEOTIDE SEQUENCE</scope>
    <source>
        <strain evidence="1">CCMP127</strain>
    </source>
</reference>
<proteinExistence type="predicted"/>
<accession>A0A7S3L6U2</accession>
<dbReference type="EMBL" id="HBIM01013853">
    <property type="protein sequence ID" value="CAE0413919.1"/>
    <property type="molecule type" value="Transcribed_RNA"/>
</dbReference>
<organism evidence="1">
    <name type="scientific">Amphora coffeiformis</name>
    <dbReference type="NCBI Taxonomy" id="265554"/>
    <lineage>
        <taxon>Eukaryota</taxon>
        <taxon>Sar</taxon>
        <taxon>Stramenopiles</taxon>
        <taxon>Ochrophyta</taxon>
        <taxon>Bacillariophyta</taxon>
        <taxon>Bacillariophyceae</taxon>
        <taxon>Bacillariophycidae</taxon>
        <taxon>Thalassiophysales</taxon>
        <taxon>Catenulaceae</taxon>
        <taxon>Amphora</taxon>
    </lineage>
</organism>
<sequence>MKRSFGGFHPSNPQGNDVSLLSCVQDGQHKQVCGRGTLVVATGWLRTAPQREATTLCYSHSNGNTSTSSSGEEQQRNHQQCMVQYCIVSNNTIRNHRHGS</sequence>
<gene>
    <name evidence="1" type="ORF">ACOF00016_LOCUS11162</name>
</gene>